<dbReference type="Pfam" id="PF00588">
    <property type="entry name" value="SpoU_methylase"/>
    <property type="match status" value="1"/>
</dbReference>
<reference evidence="9 10" key="1">
    <citation type="submission" date="2021-05" db="EMBL/GenBank/DDBJ databases">
        <title>Comparative genomic studies on the polysaccharide-degrading batcterial strains of the Flammeovirga genus.</title>
        <authorList>
            <person name="Zewei F."/>
            <person name="Zheng Z."/>
            <person name="Yu L."/>
            <person name="Ruyue G."/>
            <person name="Yanhong M."/>
            <person name="Yuanyuan C."/>
            <person name="Jingyan G."/>
            <person name="Wenjun H."/>
        </authorList>
    </citation>
    <scope>NUCLEOTIDE SEQUENCE [LARGE SCALE GENOMIC DNA]</scope>
    <source>
        <strain evidence="9 10">YS10</strain>
    </source>
</reference>
<evidence type="ECO:0000256" key="6">
    <source>
        <dbReference type="ARBA" id="ARBA00022884"/>
    </source>
</evidence>
<feature type="binding site" evidence="7">
    <location>
        <position position="129"/>
    </location>
    <ligand>
        <name>S-adenosyl-L-methionine</name>
        <dbReference type="ChEBI" id="CHEBI:59789"/>
    </ligand>
</feature>
<evidence type="ECO:0000256" key="5">
    <source>
        <dbReference type="ARBA" id="ARBA00022694"/>
    </source>
</evidence>
<name>A0ABX8GSV5_9BACT</name>
<keyword evidence="1 7" id="KW-0820">tRNA-binding</keyword>
<dbReference type="Proteomes" id="UP000682802">
    <property type="component" value="Chromosome 1"/>
</dbReference>
<accession>A0ABX8GSV5</accession>
<dbReference type="EMBL" id="CP076128">
    <property type="protein sequence ID" value="QWG06383.1"/>
    <property type="molecule type" value="Genomic_DNA"/>
</dbReference>
<dbReference type="PANTHER" id="PTHR43453">
    <property type="entry name" value="RRNA METHYLASE-LIKE"/>
    <property type="match status" value="1"/>
</dbReference>
<gene>
    <name evidence="7" type="primary">trmH</name>
    <name evidence="9" type="ORF">KM029_13715</name>
</gene>
<feature type="binding site" evidence="7">
    <location>
        <position position="171"/>
    </location>
    <ligand>
        <name>S-adenosyl-L-methionine</name>
        <dbReference type="ChEBI" id="CHEBI:59789"/>
    </ligand>
</feature>
<dbReference type="EC" id="2.1.1.34" evidence="7"/>
<dbReference type="InterPro" id="IPR033671">
    <property type="entry name" value="TrmH"/>
</dbReference>
<evidence type="ECO:0000256" key="3">
    <source>
        <dbReference type="ARBA" id="ARBA00022679"/>
    </source>
</evidence>
<dbReference type="InterPro" id="IPR029026">
    <property type="entry name" value="tRNA_m1G_MTases_N"/>
</dbReference>
<comment type="catalytic activity">
    <reaction evidence="7">
        <text>guanosine(18) in tRNA + S-adenosyl-L-methionine = 2'-O-methylguanosine(18) in tRNA + S-adenosyl-L-homocysteine + H(+)</text>
        <dbReference type="Rhea" id="RHEA:20077"/>
        <dbReference type="Rhea" id="RHEA-COMP:10190"/>
        <dbReference type="Rhea" id="RHEA-COMP:10192"/>
        <dbReference type="ChEBI" id="CHEBI:15378"/>
        <dbReference type="ChEBI" id="CHEBI:57856"/>
        <dbReference type="ChEBI" id="CHEBI:59789"/>
        <dbReference type="ChEBI" id="CHEBI:74269"/>
        <dbReference type="ChEBI" id="CHEBI:74445"/>
        <dbReference type="EC" id="2.1.1.34"/>
    </reaction>
</comment>
<dbReference type="GO" id="GO:0008168">
    <property type="term" value="F:methyltransferase activity"/>
    <property type="evidence" value="ECO:0007669"/>
    <property type="project" value="UniProtKB-KW"/>
</dbReference>
<evidence type="ECO:0000313" key="9">
    <source>
        <dbReference type="EMBL" id="QWG06383.1"/>
    </source>
</evidence>
<keyword evidence="2 7" id="KW-0489">Methyltransferase</keyword>
<evidence type="ECO:0000256" key="2">
    <source>
        <dbReference type="ARBA" id="ARBA00022603"/>
    </source>
</evidence>
<evidence type="ECO:0000256" key="4">
    <source>
        <dbReference type="ARBA" id="ARBA00022691"/>
    </source>
</evidence>
<keyword evidence="10" id="KW-1185">Reference proteome</keyword>
<comment type="caution">
    <text evidence="7">Lacks conserved residue(s) required for the propagation of feature annotation.</text>
</comment>
<evidence type="ECO:0000256" key="1">
    <source>
        <dbReference type="ARBA" id="ARBA00022555"/>
    </source>
</evidence>
<evidence type="ECO:0000313" key="10">
    <source>
        <dbReference type="Proteomes" id="UP000682802"/>
    </source>
</evidence>
<dbReference type="InterPro" id="IPR029028">
    <property type="entry name" value="Alpha/beta_knot_MTases"/>
</dbReference>
<feature type="domain" description="tRNA/rRNA methyltransferase SpoU type" evidence="8">
    <location>
        <begin position="53"/>
        <end position="190"/>
    </location>
</feature>
<dbReference type="PANTHER" id="PTHR43453:SF1">
    <property type="entry name" value="TRNA_RRNA METHYLTRANSFERASE SPOU TYPE DOMAIN-CONTAINING PROTEIN"/>
    <property type="match status" value="1"/>
</dbReference>
<evidence type="ECO:0000256" key="7">
    <source>
        <dbReference type="HAMAP-Rule" id="MF_02060"/>
    </source>
</evidence>
<dbReference type="RefSeq" id="WP_144073802.1">
    <property type="nucleotide sequence ID" value="NZ_CP076128.1"/>
</dbReference>
<keyword evidence="5 7" id="KW-0819">tRNA processing</keyword>
<keyword evidence="6 7" id="KW-0694">RNA-binding</keyword>
<dbReference type="InterPro" id="IPR001537">
    <property type="entry name" value="SpoU_MeTrfase"/>
</dbReference>
<proteinExistence type="inferred from homology"/>
<protein>
    <recommendedName>
        <fullName evidence="7">tRNA (guanosine(18)-2'-O)-methyltransferase</fullName>
        <ecNumber evidence="7">2.1.1.34</ecNumber>
    </recommendedName>
    <alternativeName>
        <fullName evidence="7">tRNA [Gm18] methyltransferase</fullName>
    </alternativeName>
</protein>
<dbReference type="CDD" id="cd18092">
    <property type="entry name" value="SpoU-like_TrmH"/>
    <property type="match status" value="1"/>
</dbReference>
<comment type="similarity">
    <text evidence="7">Belongs to the class IV-like SAM-binding methyltransferase superfamily. RNA methyltransferase TrmH family.</text>
</comment>
<keyword evidence="3 7" id="KW-0808">Transferase</keyword>
<dbReference type="SUPFAM" id="SSF75217">
    <property type="entry name" value="alpha/beta knot"/>
    <property type="match status" value="1"/>
</dbReference>
<dbReference type="HAMAP" id="MF_02060">
    <property type="entry name" value="tRNA_methyltr_TrmH"/>
    <property type="match status" value="1"/>
</dbReference>
<organism evidence="9 10">
    <name type="scientific">Flammeovirga kamogawensis</name>
    <dbReference type="NCBI Taxonomy" id="373891"/>
    <lineage>
        <taxon>Bacteria</taxon>
        <taxon>Pseudomonadati</taxon>
        <taxon>Bacteroidota</taxon>
        <taxon>Cytophagia</taxon>
        <taxon>Cytophagales</taxon>
        <taxon>Flammeovirgaceae</taxon>
        <taxon>Flammeovirga</taxon>
    </lineage>
</organism>
<sequence>MAYAKDDDFRFFHSDYFKEFIEEPGLIEYLKEFISEKKKEGIEEVLSQRTNHLTVLLEEIYKPQNVGAIIRTCDCFGLQNLHIVEAIYKFIVSIKTTQGSAKWVDVNKYQSTLDAAKTLKSKGYKLVATTPHTDMSIDDLPTDAPIALMFGNEKEGLSDEAMELADYKVKIPMYGFAESFNISVSVALCLNQLSAKIRKDESLDLKLSNEEYKDIEGAWVCKSIDRFETITKSFRNEKGK</sequence>
<keyword evidence="4 7" id="KW-0949">S-adenosyl-L-methionine</keyword>
<dbReference type="GO" id="GO:0032259">
    <property type="term" value="P:methylation"/>
    <property type="evidence" value="ECO:0007669"/>
    <property type="project" value="UniProtKB-KW"/>
</dbReference>
<comment type="function">
    <text evidence="7">Catalyzes the 2'-O methylation of guanosine at position 18 in tRNA.</text>
</comment>
<evidence type="ECO:0000259" key="8">
    <source>
        <dbReference type="Pfam" id="PF00588"/>
    </source>
</evidence>
<dbReference type="Gene3D" id="3.40.1280.10">
    <property type="match status" value="1"/>
</dbReference>